<dbReference type="EMBL" id="JAODUP010000393">
    <property type="protein sequence ID" value="KAK2150725.1"/>
    <property type="molecule type" value="Genomic_DNA"/>
</dbReference>
<dbReference type="AlphaFoldDB" id="A0AAD9JE59"/>
<keyword evidence="4" id="KW-1185">Reference proteome</keyword>
<evidence type="ECO:0000256" key="2">
    <source>
        <dbReference type="SAM" id="Phobius"/>
    </source>
</evidence>
<feature type="transmembrane region" description="Helical" evidence="2">
    <location>
        <begin position="33"/>
        <end position="54"/>
    </location>
</feature>
<dbReference type="Proteomes" id="UP001208570">
    <property type="component" value="Unassembled WGS sequence"/>
</dbReference>
<comment type="caution">
    <text evidence="3">The sequence shown here is derived from an EMBL/GenBank/DDBJ whole genome shotgun (WGS) entry which is preliminary data.</text>
</comment>
<protein>
    <submittedName>
        <fullName evidence="3">Uncharacterized protein</fullName>
    </submittedName>
</protein>
<sequence length="523" mass="58961">MFNMMLYSNDPLNNSICQQQPLHRLMHSKGCSLILSASLLGVGITITVMSLRSFSSTNKIFLVGPILMTVGILGMSRFLMQYLKKANVQRRRRNQVRSSNSWQNPHIHQRHAEVVEPRRDTMQTLHIPTLCHGIVQREDSESAIYLGPTDSDEGTYSDDPPPYDSVAVNTGSIITSRVQLENSISSSLPSLPPYDEGLINPALDLSTETFPAPPPYEMVAVQPPSYSTDIDVIERPVRVLRHCIHSTKRKTLDPTQRTVHEVAQRLVESMQAQQTQRCHSVPTYQVIQERNHSQEAMLTDRPQRPPSLIEEQQVREDPELTEDADTHNRELEDRTECGEQDMVQSVTSSVMEESDTSNAFPRSIFRLSEQRSNFVLSDDVDTCCGNNAIANSDITQGSQYGHAVSGSDELVHSEDCLQHDTADISPVLPERENYDNGRPSREMLTATGLSSGSEYLFDPSRIRQSIQSDTDIMKTETESQSAQQENYDENHDHAFDNTCTTSCNMIIKDQTIPLENQYEQIFD</sequence>
<feature type="compositionally biased region" description="Basic and acidic residues" evidence="1">
    <location>
        <begin position="312"/>
        <end position="330"/>
    </location>
</feature>
<evidence type="ECO:0000256" key="1">
    <source>
        <dbReference type="SAM" id="MobiDB-lite"/>
    </source>
</evidence>
<feature type="region of interest" description="Disordered" evidence="1">
    <location>
        <begin position="295"/>
        <end position="330"/>
    </location>
</feature>
<proteinExistence type="predicted"/>
<keyword evidence="2" id="KW-0812">Transmembrane</keyword>
<accession>A0AAD9JE59</accession>
<evidence type="ECO:0000313" key="4">
    <source>
        <dbReference type="Proteomes" id="UP001208570"/>
    </source>
</evidence>
<reference evidence="3" key="1">
    <citation type="journal article" date="2023" name="Mol. Biol. Evol.">
        <title>Third-Generation Sequencing Reveals the Adaptive Role of the Epigenome in Three Deep-Sea Polychaetes.</title>
        <authorList>
            <person name="Perez M."/>
            <person name="Aroh O."/>
            <person name="Sun Y."/>
            <person name="Lan Y."/>
            <person name="Juniper S.K."/>
            <person name="Young C.R."/>
            <person name="Angers B."/>
            <person name="Qian P.Y."/>
        </authorList>
    </citation>
    <scope>NUCLEOTIDE SEQUENCE</scope>
    <source>
        <strain evidence="3">P08H-3</strain>
    </source>
</reference>
<feature type="transmembrane region" description="Helical" evidence="2">
    <location>
        <begin position="60"/>
        <end position="83"/>
    </location>
</feature>
<evidence type="ECO:0000313" key="3">
    <source>
        <dbReference type="EMBL" id="KAK2150725.1"/>
    </source>
</evidence>
<gene>
    <name evidence="3" type="ORF">LSH36_393g01018</name>
</gene>
<keyword evidence="2" id="KW-0472">Membrane</keyword>
<organism evidence="3 4">
    <name type="scientific">Paralvinella palmiformis</name>
    <dbReference type="NCBI Taxonomy" id="53620"/>
    <lineage>
        <taxon>Eukaryota</taxon>
        <taxon>Metazoa</taxon>
        <taxon>Spiralia</taxon>
        <taxon>Lophotrochozoa</taxon>
        <taxon>Annelida</taxon>
        <taxon>Polychaeta</taxon>
        <taxon>Sedentaria</taxon>
        <taxon>Canalipalpata</taxon>
        <taxon>Terebellida</taxon>
        <taxon>Terebelliformia</taxon>
        <taxon>Alvinellidae</taxon>
        <taxon>Paralvinella</taxon>
    </lineage>
</organism>
<name>A0AAD9JE59_9ANNE</name>
<keyword evidence="2" id="KW-1133">Transmembrane helix</keyword>